<keyword evidence="2" id="KW-0175">Coiled coil</keyword>
<feature type="repeat" description="TPR" evidence="1">
    <location>
        <begin position="317"/>
        <end position="350"/>
    </location>
</feature>
<evidence type="ECO:0000256" key="2">
    <source>
        <dbReference type="SAM" id="Coils"/>
    </source>
</evidence>
<dbReference type="Gene3D" id="1.25.40.10">
    <property type="entry name" value="Tetratricopeptide repeat domain"/>
    <property type="match status" value="1"/>
</dbReference>
<dbReference type="SUPFAM" id="SSF48452">
    <property type="entry name" value="TPR-like"/>
    <property type="match status" value="1"/>
</dbReference>
<feature type="domain" description="TIR" evidence="4">
    <location>
        <begin position="153"/>
        <end position="295"/>
    </location>
</feature>
<dbReference type="Proteomes" id="UP000823900">
    <property type="component" value="Unassembled WGS sequence"/>
</dbReference>
<gene>
    <name evidence="5" type="ORF">IAA07_03955</name>
</gene>
<keyword evidence="3" id="KW-0472">Membrane</keyword>
<dbReference type="InterPro" id="IPR035897">
    <property type="entry name" value="Toll_tir_struct_dom_sf"/>
</dbReference>
<evidence type="ECO:0000313" key="6">
    <source>
        <dbReference type="Proteomes" id="UP000823900"/>
    </source>
</evidence>
<evidence type="ECO:0000259" key="4">
    <source>
        <dbReference type="PROSITE" id="PS50104"/>
    </source>
</evidence>
<dbReference type="EMBL" id="DWZA01000034">
    <property type="protein sequence ID" value="HJA70721.1"/>
    <property type="molecule type" value="Genomic_DNA"/>
</dbReference>
<evidence type="ECO:0000313" key="5">
    <source>
        <dbReference type="EMBL" id="HJA70721.1"/>
    </source>
</evidence>
<accession>A0A9D2KP75</accession>
<dbReference type="GO" id="GO:0007165">
    <property type="term" value="P:signal transduction"/>
    <property type="evidence" value="ECO:0007669"/>
    <property type="project" value="InterPro"/>
</dbReference>
<dbReference type="AlphaFoldDB" id="A0A9D2KP75"/>
<evidence type="ECO:0000256" key="1">
    <source>
        <dbReference type="PROSITE-ProRule" id="PRU00339"/>
    </source>
</evidence>
<dbReference type="InterPro" id="IPR046240">
    <property type="entry name" value="DUF6273"/>
</dbReference>
<sequence length="903" mass="103555">MIIKCKMCGGDMEISADQRTGTCEYCGSTMTLPRIDDEQRAAAFNRGNHFRRIGEFDKALAVYEGIVREDETDAEAHWCCALCRFGIEYVKDPATGEYLPTCHRASFDSFLEDVDYKAALEHTDVVARAQYQKDGEKIAQVQRGILSISQREQPFDVFICYKESDERGNRTVDSTLAQEIYYQLTDQGRRVFFARITLEDKAGQEYEPYIFAALHSAKVMVVVGTRPEYLNAVWVRNEWSRYLTLMKHDRKRLLIPCYRDMDPYDLPEQLSVLQSYDMSKIGFIQDLIRGIAKVLDGDKKPEAVKETIIHNEMNVNLTALLKRGQQMLEDKNWEKADEFFDQVLNVDAENGEAFFGKALASMECRDIQAFIDKWSRKGKIAPKDLEVENGEKDAAADGIKVSSRLKPGKELEACPRDTGRIEKAVWNYRIPGYLSEEEIRKNFEEGKMRSYISAASIRRIFQEDWTRTRQKNKNLMRAIQYAKGEFAGQLQGIFAEIDNNLERRVEEAEKRDQEITKSLKEKYEHFLETSEKLTAEQNDLAQARREADYLAACVEEENAKDEGTYLSAAEMFEKIGNYKDSIGRVEECRKKAQEWREREEERRREEERIRKEAALRAERLKKQKNKKTAVMTSIVALTVAIIAIAAFFVNDKIIQPFLKYKEAESLLAEGNYAEAYSIFDGLRGYRDVEELLDGNKELRDAYYAVGREVSFGRYEQDGNTDNGAEDIEWLVLDRKGDTVLLLSKYGLDAKAYNEEEVGITWEQSTIRSWLNSSFMDMAFTSEEQDAILKTEVDNSQAEGYSGYNTTGGNNTEDQVFLLSYKEAFEDYFTSDMERICIPTGYAVQNGAYRDDDTGVCYWWLRSPGSFQNGATDVKSGGLSSVGVTHDRSCIRPALWVNLESGIF</sequence>
<name>A0A9D2KP75_9FIRM</name>
<organism evidence="5 6">
    <name type="scientific">Candidatus Lachnoclostridium stercoravium</name>
    <dbReference type="NCBI Taxonomy" id="2838633"/>
    <lineage>
        <taxon>Bacteria</taxon>
        <taxon>Bacillati</taxon>
        <taxon>Bacillota</taxon>
        <taxon>Clostridia</taxon>
        <taxon>Lachnospirales</taxon>
        <taxon>Lachnospiraceae</taxon>
    </lineage>
</organism>
<dbReference type="PROSITE" id="PS50104">
    <property type="entry name" value="TIR"/>
    <property type="match status" value="1"/>
</dbReference>
<keyword evidence="1" id="KW-0802">TPR repeat</keyword>
<reference evidence="5" key="1">
    <citation type="journal article" date="2021" name="PeerJ">
        <title>Extensive microbial diversity within the chicken gut microbiome revealed by metagenomics and culture.</title>
        <authorList>
            <person name="Gilroy R."/>
            <person name="Ravi A."/>
            <person name="Getino M."/>
            <person name="Pursley I."/>
            <person name="Horton D.L."/>
            <person name="Alikhan N.F."/>
            <person name="Baker D."/>
            <person name="Gharbi K."/>
            <person name="Hall N."/>
            <person name="Watson M."/>
            <person name="Adriaenssens E.M."/>
            <person name="Foster-Nyarko E."/>
            <person name="Jarju S."/>
            <person name="Secka A."/>
            <person name="Antonio M."/>
            <person name="Oren A."/>
            <person name="Chaudhuri R.R."/>
            <person name="La Ragione R."/>
            <person name="Hildebrand F."/>
            <person name="Pallen M.J."/>
        </authorList>
    </citation>
    <scope>NUCLEOTIDE SEQUENCE</scope>
    <source>
        <strain evidence="5">CHK178-16964</strain>
    </source>
</reference>
<dbReference type="PROSITE" id="PS50005">
    <property type="entry name" value="TPR"/>
    <property type="match status" value="1"/>
</dbReference>
<protein>
    <submittedName>
        <fullName evidence="5">TIR domain-containing protein</fullName>
    </submittedName>
</protein>
<dbReference type="InterPro" id="IPR011990">
    <property type="entry name" value="TPR-like_helical_dom_sf"/>
</dbReference>
<dbReference type="Gene3D" id="3.40.50.10140">
    <property type="entry name" value="Toll/interleukin-1 receptor homology (TIR) domain"/>
    <property type="match status" value="1"/>
</dbReference>
<dbReference type="InterPro" id="IPR019734">
    <property type="entry name" value="TPR_rpt"/>
</dbReference>
<dbReference type="Pfam" id="PF19789">
    <property type="entry name" value="DUF6273"/>
    <property type="match status" value="1"/>
</dbReference>
<dbReference type="InterPro" id="IPR000157">
    <property type="entry name" value="TIR_dom"/>
</dbReference>
<dbReference type="SUPFAM" id="SSF52200">
    <property type="entry name" value="Toll/Interleukin receptor TIR domain"/>
    <property type="match status" value="1"/>
</dbReference>
<feature type="coiled-coil region" evidence="2">
    <location>
        <begin position="498"/>
        <end position="546"/>
    </location>
</feature>
<reference evidence="5" key="2">
    <citation type="submission" date="2021-04" db="EMBL/GenBank/DDBJ databases">
        <authorList>
            <person name="Gilroy R."/>
        </authorList>
    </citation>
    <scope>NUCLEOTIDE SEQUENCE</scope>
    <source>
        <strain evidence="5">CHK178-16964</strain>
    </source>
</reference>
<comment type="caution">
    <text evidence="5">The sequence shown here is derived from an EMBL/GenBank/DDBJ whole genome shotgun (WGS) entry which is preliminary data.</text>
</comment>
<keyword evidence="3" id="KW-1133">Transmembrane helix</keyword>
<proteinExistence type="predicted"/>
<keyword evidence="3" id="KW-0812">Transmembrane</keyword>
<feature type="transmembrane region" description="Helical" evidence="3">
    <location>
        <begin position="629"/>
        <end position="649"/>
    </location>
</feature>
<evidence type="ECO:0000256" key="3">
    <source>
        <dbReference type="SAM" id="Phobius"/>
    </source>
</evidence>
<dbReference type="Pfam" id="PF13676">
    <property type="entry name" value="TIR_2"/>
    <property type="match status" value="1"/>
</dbReference>
<feature type="coiled-coil region" evidence="2">
    <location>
        <begin position="585"/>
        <end position="623"/>
    </location>
</feature>